<gene>
    <name evidence="2" type="ORF">SAMN04489750_1859</name>
</gene>
<organism evidence="2 3">
    <name type="scientific">Branchiibius hedensis</name>
    <dbReference type="NCBI Taxonomy" id="672460"/>
    <lineage>
        <taxon>Bacteria</taxon>
        <taxon>Bacillati</taxon>
        <taxon>Actinomycetota</taxon>
        <taxon>Actinomycetes</taxon>
        <taxon>Micrococcales</taxon>
        <taxon>Dermacoccaceae</taxon>
        <taxon>Branchiibius</taxon>
    </lineage>
</organism>
<dbReference type="Pfam" id="PF01936">
    <property type="entry name" value="NYN"/>
    <property type="match status" value="1"/>
</dbReference>
<dbReference type="AlphaFoldDB" id="A0A2Y8ZST7"/>
<dbReference type="OrthoDB" id="9800236at2"/>
<dbReference type="EMBL" id="UESZ01000001">
    <property type="protein sequence ID" value="SSA34536.1"/>
    <property type="molecule type" value="Genomic_DNA"/>
</dbReference>
<reference evidence="3" key="1">
    <citation type="submission" date="2016-10" db="EMBL/GenBank/DDBJ databases">
        <authorList>
            <person name="Varghese N."/>
            <person name="Submissions S."/>
        </authorList>
    </citation>
    <scope>NUCLEOTIDE SEQUENCE [LARGE SCALE GENOMIC DNA]</scope>
    <source>
        <strain evidence="3">DSM 22951</strain>
    </source>
</reference>
<keyword evidence="3" id="KW-1185">Reference proteome</keyword>
<protein>
    <submittedName>
        <fullName evidence="2">NYN domain-containing protein</fullName>
    </submittedName>
</protein>
<evidence type="ECO:0000259" key="1">
    <source>
        <dbReference type="Pfam" id="PF01936"/>
    </source>
</evidence>
<dbReference type="GO" id="GO:0004540">
    <property type="term" value="F:RNA nuclease activity"/>
    <property type="evidence" value="ECO:0007669"/>
    <property type="project" value="InterPro"/>
</dbReference>
<evidence type="ECO:0000313" key="3">
    <source>
        <dbReference type="Proteomes" id="UP000250028"/>
    </source>
</evidence>
<dbReference type="RefSeq" id="WP_109685207.1">
    <property type="nucleotide sequence ID" value="NZ_QGDN01000001.1"/>
</dbReference>
<sequence>MDTITPRHTRVFVDGGWLLLAAAAALTRAPSVSREDIQLDPPRMAAALAQKAVAVSGRPVSRIHWYDGARQDKEPTPEHRALAATAGVDLTLGALRRHDGVWQQKRVDGLIQRDMTHLARTGQTLDFVLVSGDEDLAVAAEEVRALGGTVHALGVTETGRWAMSPYFASSCNDVHLLTSRDLAGSLWVRGARLTSLANSGIARVLAAS</sequence>
<feature type="domain" description="NYN" evidence="1">
    <location>
        <begin position="39"/>
        <end position="172"/>
    </location>
</feature>
<dbReference type="InterPro" id="IPR021139">
    <property type="entry name" value="NYN"/>
</dbReference>
<evidence type="ECO:0000313" key="2">
    <source>
        <dbReference type="EMBL" id="SSA34536.1"/>
    </source>
</evidence>
<proteinExistence type="predicted"/>
<accession>A0A2Y8ZST7</accession>
<name>A0A2Y8ZST7_9MICO</name>
<dbReference type="Proteomes" id="UP000250028">
    <property type="component" value="Unassembled WGS sequence"/>
</dbReference>
<dbReference type="Gene3D" id="3.40.50.1010">
    <property type="entry name" value="5'-nuclease"/>
    <property type="match status" value="1"/>
</dbReference>